<proteinExistence type="predicted"/>
<dbReference type="AlphaFoldDB" id="A0AA41L847"/>
<evidence type="ECO:0000313" key="3">
    <source>
        <dbReference type="Proteomes" id="UP001155901"/>
    </source>
</evidence>
<evidence type="ECO:0000313" key="2">
    <source>
        <dbReference type="EMBL" id="MCP2009196.1"/>
    </source>
</evidence>
<keyword evidence="4" id="KW-1185">Reference proteome</keyword>
<dbReference type="Proteomes" id="UP001155901">
    <property type="component" value="Unassembled WGS sequence"/>
</dbReference>
<reference evidence="1" key="1">
    <citation type="submission" date="2021-07" db="EMBL/GenBank/DDBJ databases">
        <title>Characterization of violacein-producing bacteria and related species.</title>
        <authorList>
            <person name="Wilson H.S."/>
            <person name="De Leon M.E."/>
        </authorList>
    </citation>
    <scope>NUCLEOTIDE SEQUENCE</scope>
    <source>
        <strain evidence="1">HSC-15S17</strain>
    </source>
</reference>
<protein>
    <submittedName>
        <fullName evidence="1">Uncharacterized protein</fullName>
    </submittedName>
</protein>
<dbReference type="Proteomes" id="UP001162889">
    <property type="component" value="Unassembled WGS sequence"/>
</dbReference>
<organism evidence="1 3">
    <name type="scientific">Duganella violaceipulchra</name>
    <dbReference type="NCBI Taxonomy" id="2849652"/>
    <lineage>
        <taxon>Bacteria</taxon>
        <taxon>Pseudomonadati</taxon>
        <taxon>Pseudomonadota</taxon>
        <taxon>Betaproteobacteria</taxon>
        <taxon>Burkholderiales</taxon>
        <taxon>Oxalobacteraceae</taxon>
        <taxon>Telluria group</taxon>
        <taxon>Duganella</taxon>
    </lineage>
</organism>
<sequence>MALRLLEGSTIWPGLLMLRLGDGDGKVRLVTVLPDSVTGADWRALSLACRAIAARAEIKTRTL</sequence>
<accession>A0AA41L847</accession>
<evidence type="ECO:0000313" key="4">
    <source>
        <dbReference type="Proteomes" id="UP001162889"/>
    </source>
</evidence>
<name>A0AA41L847_9BURK</name>
<dbReference type="EMBL" id="JAHTGR010000023">
    <property type="protein sequence ID" value="MBV6325017.1"/>
    <property type="molecule type" value="Genomic_DNA"/>
</dbReference>
<evidence type="ECO:0000313" key="1">
    <source>
        <dbReference type="EMBL" id="MBV6325017.1"/>
    </source>
</evidence>
<reference evidence="2" key="2">
    <citation type="submission" date="2022-03" db="EMBL/GenBank/DDBJ databases">
        <title>Genome Encyclopedia of Bacteria and Archaea VI: Functional Genomics of Type Strains.</title>
        <authorList>
            <person name="Whitman W."/>
        </authorList>
    </citation>
    <scope>NUCLEOTIDE SEQUENCE</scope>
    <source>
        <strain evidence="2">HSC-15S17</strain>
    </source>
</reference>
<comment type="caution">
    <text evidence="1">The sequence shown here is derived from an EMBL/GenBank/DDBJ whole genome shotgun (WGS) entry which is preliminary data.</text>
</comment>
<dbReference type="EMBL" id="JALJZU010000005">
    <property type="protein sequence ID" value="MCP2009196.1"/>
    <property type="molecule type" value="Genomic_DNA"/>
</dbReference>
<gene>
    <name evidence="1" type="ORF">KVP70_29285</name>
    <name evidence="2" type="ORF">L1274_002909</name>
</gene>